<protein>
    <submittedName>
        <fullName evidence="1">Uncharacterized protein</fullName>
    </submittedName>
</protein>
<evidence type="ECO:0000313" key="2">
    <source>
        <dbReference type="Proteomes" id="UP001254165"/>
    </source>
</evidence>
<evidence type="ECO:0000313" key="1">
    <source>
        <dbReference type="EMBL" id="MDT8898269.1"/>
    </source>
</evidence>
<name>A0ABU3NN48_9CHLR</name>
<comment type="caution">
    <text evidence="1">The sequence shown here is derived from an EMBL/GenBank/DDBJ whole genome shotgun (WGS) entry which is preliminary data.</text>
</comment>
<gene>
    <name evidence="1" type="ORF">QYE77_08315</name>
</gene>
<keyword evidence="2" id="KW-1185">Reference proteome</keyword>
<accession>A0ABU3NN48</accession>
<organism evidence="1 2">
    <name type="scientific">Thermanaerothrix solaris</name>
    <dbReference type="NCBI Taxonomy" id="3058434"/>
    <lineage>
        <taxon>Bacteria</taxon>
        <taxon>Bacillati</taxon>
        <taxon>Chloroflexota</taxon>
        <taxon>Anaerolineae</taxon>
        <taxon>Anaerolineales</taxon>
        <taxon>Anaerolineaceae</taxon>
        <taxon>Thermanaerothrix</taxon>
    </lineage>
</organism>
<reference evidence="1 2" key="1">
    <citation type="submission" date="2023-07" db="EMBL/GenBank/DDBJ databases">
        <title>Novel species of Thermanaerothrix with wide hydrolytic capabilities.</title>
        <authorList>
            <person name="Zayulina K.S."/>
            <person name="Podosokorskaya O.A."/>
            <person name="Elcheninov A.G."/>
        </authorList>
    </citation>
    <scope>NUCLEOTIDE SEQUENCE [LARGE SCALE GENOMIC DNA]</scope>
    <source>
        <strain evidence="1 2">4228-RoL</strain>
    </source>
</reference>
<dbReference type="Proteomes" id="UP001254165">
    <property type="component" value="Unassembled WGS sequence"/>
</dbReference>
<sequence>MTKALAGAMWALLVRVALTVIVGRLIVEALMGYYAGITRTLMRLLQ</sequence>
<dbReference type="EMBL" id="JAUHMF010000002">
    <property type="protein sequence ID" value="MDT8898269.1"/>
    <property type="molecule type" value="Genomic_DNA"/>
</dbReference>
<proteinExistence type="predicted"/>
<dbReference type="RefSeq" id="WP_315624929.1">
    <property type="nucleotide sequence ID" value="NZ_JAUHMF010000002.1"/>
</dbReference>